<evidence type="ECO:0000256" key="5">
    <source>
        <dbReference type="ARBA" id="ARBA00022827"/>
    </source>
</evidence>
<accession>A0A1H6FRC5</accession>
<evidence type="ECO:0000256" key="2">
    <source>
        <dbReference type="ARBA" id="ARBA00009347"/>
    </source>
</evidence>
<organism evidence="11 12">
    <name type="scientific">Thermoleophilum album</name>
    <dbReference type="NCBI Taxonomy" id="29539"/>
    <lineage>
        <taxon>Bacteria</taxon>
        <taxon>Bacillati</taxon>
        <taxon>Actinomycetota</taxon>
        <taxon>Thermoleophilia</taxon>
        <taxon>Thermoleophilales</taxon>
        <taxon>Thermoleophilaceae</taxon>
        <taxon>Thermoleophilum</taxon>
    </lineage>
</organism>
<dbReference type="Gene3D" id="1.10.540.10">
    <property type="entry name" value="Acyl-CoA dehydrogenase/oxidase, N-terminal domain"/>
    <property type="match status" value="1"/>
</dbReference>
<keyword evidence="4 7" id="KW-0285">Flavoprotein</keyword>
<feature type="domain" description="Acyl-CoA dehydrogenase/oxidase C-terminal" evidence="8">
    <location>
        <begin position="244"/>
        <end position="393"/>
    </location>
</feature>
<dbReference type="AlphaFoldDB" id="A0A1H6FRC5"/>
<dbReference type="Gene3D" id="2.40.110.10">
    <property type="entry name" value="Butyryl-CoA Dehydrogenase, subunit A, domain 2"/>
    <property type="match status" value="1"/>
</dbReference>
<reference evidence="12" key="1">
    <citation type="submission" date="2016-10" db="EMBL/GenBank/DDBJ databases">
        <authorList>
            <person name="Varghese N."/>
            <person name="Submissions S."/>
        </authorList>
    </citation>
    <scope>NUCLEOTIDE SEQUENCE [LARGE SCALE GENOMIC DNA]</scope>
    <source>
        <strain evidence="12">ATCC 35263</strain>
    </source>
</reference>
<sequence length="415" mass="46549">MDFSASERVERLLERLRAFMDEHVYPVEREALEALDREVRPGVPYPRILVELRERAKREGLWNLFMPDERYGPGLTNWEYGMLCEEMGRSPIAPLVFNCSAPDTGNMEILAEHGSEEQKRRWLEPLLEGDIRSCFSMTEPETPGSDPTQLAARAELDGDEWVINGHKWFTSGYNGAAFAIAMVVTDPDAPPHRRASMIIVPTDTPGFIGVRPVSVMGHAAGPGHWEVRYENCRVPRENLLGGRGAGFAIAQDRLGPGRIHHCMRAIGSAERALEAMCRRAHERSPFGGPLAEKQFVQDFIAKSRMEIDQARLLTLYAAWQMDTHGKRAARRAISMIKVVAAQMHQRVLDRALQVHGALGMSDDTLLSLAWRQGRWLRIADGPDEVHKMVIALRELNRFRPGSEAGERAAATATTQ</sequence>
<evidence type="ECO:0000259" key="10">
    <source>
        <dbReference type="Pfam" id="PF02771"/>
    </source>
</evidence>
<dbReference type="FunFam" id="2.40.110.10:FF:000002">
    <property type="entry name" value="Acyl-CoA dehydrogenase fadE12"/>
    <property type="match status" value="1"/>
</dbReference>
<dbReference type="InterPro" id="IPR036250">
    <property type="entry name" value="AcylCo_DH-like_C"/>
</dbReference>
<dbReference type="InterPro" id="IPR009075">
    <property type="entry name" value="AcylCo_DH/oxidase_C"/>
</dbReference>
<feature type="domain" description="Acyl-CoA dehydrogenase/oxidase N-terminal" evidence="10">
    <location>
        <begin position="7"/>
        <end position="130"/>
    </location>
</feature>
<dbReference type="InterPro" id="IPR006091">
    <property type="entry name" value="Acyl-CoA_Oxase/DH_mid-dom"/>
</dbReference>
<dbReference type="Pfam" id="PF02771">
    <property type="entry name" value="Acyl-CoA_dh_N"/>
    <property type="match status" value="1"/>
</dbReference>
<keyword evidence="5 7" id="KW-0274">FAD</keyword>
<comment type="cofactor">
    <cofactor evidence="1 7">
        <name>FAD</name>
        <dbReference type="ChEBI" id="CHEBI:57692"/>
    </cofactor>
</comment>
<evidence type="ECO:0000313" key="11">
    <source>
        <dbReference type="EMBL" id="SEH12760.1"/>
    </source>
</evidence>
<dbReference type="GO" id="GO:0050660">
    <property type="term" value="F:flavin adenine dinucleotide binding"/>
    <property type="evidence" value="ECO:0007669"/>
    <property type="project" value="InterPro"/>
</dbReference>
<dbReference type="InterPro" id="IPR046373">
    <property type="entry name" value="Acyl-CoA_Oxase/DH_mid-dom_sf"/>
</dbReference>
<name>A0A1H6FRC5_THEAL</name>
<dbReference type="OrthoDB" id="8876745at2"/>
<dbReference type="Pfam" id="PF02770">
    <property type="entry name" value="Acyl-CoA_dh_M"/>
    <property type="match status" value="1"/>
</dbReference>
<evidence type="ECO:0000256" key="6">
    <source>
        <dbReference type="ARBA" id="ARBA00023002"/>
    </source>
</evidence>
<evidence type="ECO:0000256" key="3">
    <source>
        <dbReference type="ARBA" id="ARBA00011738"/>
    </source>
</evidence>
<dbReference type="GO" id="GO:0005737">
    <property type="term" value="C:cytoplasm"/>
    <property type="evidence" value="ECO:0007669"/>
    <property type="project" value="TreeGrafter"/>
</dbReference>
<dbReference type="SUPFAM" id="SSF47203">
    <property type="entry name" value="Acyl-CoA dehydrogenase C-terminal domain-like"/>
    <property type="match status" value="1"/>
</dbReference>
<dbReference type="Proteomes" id="UP000222056">
    <property type="component" value="Unassembled WGS sequence"/>
</dbReference>
<evidence type="ECO:0000259" key="8">
    <source>
        <dbReference type="Pfam" id="PF00441"/>
    </source>
</evidence>
<dbReference type="RefSeq" id="WP_093117096.1">
    <property type="nucleotide sequence ID" value="NZ_FNWJ01000001.1"/>
</dbReference>
<gene>
    <name evidence="11" type="ORF">SAMN02745716_1195</name>
</gene>
<dbReference type="Pfam" id="PF00441">
    <property type="entry name" value="Acyl-CoA_dh_1"/>
    <property type="match status" value="1"/>
</dbReference>
<dbReference type="GO" id="GO:0003995">
    <property type="term" value="F:acyl-CoA dehydrogenase activity"/>
    <property type="evidence" value="ECO:0007669"/>
    <property type="project" value="TreeGrafter"/>
</dbReference>
<dbReference type="GO" id="GO:0033539">
    <property type="term" value="P:fatty acid beta-oxidation using acyl-CoA dehydrogenase"/>
    <property type="evidence" value="ECO:0007669"/>
    <property type="project" value="TreeGrafter"/>
</dbReference>
<dbReference type="InterPro" id="IPR050741">
    <property type="entry name" value="Acyl-CoA_dehydrogenase"/>
</dbReference>
<dbReference type="InterPro" id="IPR013786">
    <property type="entry name" value="AcylCoA_DH/ox_N"/>
</dbReference>
<proteinExistence type="inferred from homology"/>
<evidence type="ECO:0000256" key="1">
    <source>
        <dbReference type="ARBA" id="ARBA00001974"/>
    </source>
</evidence>
<evidence type="ECO:0000259" key="9">
    <source>
        <dbReference type="Pfam" id="PF02770"/>
    </source>
</evidence>
<dbReference type="EMBL" id="FNWJ01000001">
    <property type="protein sequence ID" value="SEH12760.1"/>
    <property type="molecule type" value="Genomic_DNA"/>
</dbReference>
<comment type="subunit">
    <text evidence="3">Homodimer.</text>
</comment>
<evidence type="ECO:0000256" key="7">
    <source>
        <dbReference type="RuleBase" id="RU362125"/>
    </source>
</evidence>
<dbReference type="InterPro" id="IPR009100">
    <property type="entry name" value="AcylCoA_DH/oxidase_NM_dom_sf"/>
</dbReference>
<keyword evidence="6 7" id="KW-0560">Oxidoreductase</keyword>
<dbReference type="Gene3D" id="1.20.140.10">
    <property type="entry name" value="Butyryl-CoA Dehydrogenase, subunit A, domain 3"/>
    <property type="match status" value="1"/>
</dbReference>
<evidence type="ECO:0000256" key="4">
    <source>
        <dbReference type="ARBA" id="ARBA00022630"/>
    </source>
</evidence>
<dbReference type="PANTHER" id="PTHR48083:SF13">
    <property type="entry name" value="ACYL-COA DEHYDROGENASE FAMILY MEMBER 11"/>
    <property type="match status" value="1"/>
</dbReference>
<comment type="similarity">
    <text evidence="2 7">Belongs to the acyl-CoA dehydrogenase family.</text>
</comment>
<protein>
    <submittedName>
        <fullName evidence="11">Acyl-CoA dehydrogenase</fullName>
    </submittedName>
</protein>
<dbReference type="PANTHER" id="PTHR48083">
    <property type="entry name" value="MEDIUM-CHAIN SPECIFIC ACYL-COA DEHYDROGENASE, MITOCHONDRIAL-RELATED"/>
    <property type="match status" value="1"/>
</dbReference>
<feature type="domain" description="Acyl-CoA oxidase/dehydrogenase middle" evidence="9">
    <location>
        <begin position="134"/>
        <end position="229"/>
    </location>
</feature>
<dbReference type="STRING" id="29539.SAMN02745716_1195"/>
<dbReference type="SUPFAM" id="SSF56645">
    <property type="entry name" value="Acyl-CoA dehydrogenase NM domain-like"/>
    <property type="match status" value="1"/>
</dbReference>
<dbReference type="InterPro" id="IPR037069">
    <property type="entry name" value="AcylCoA_DH/ox_N_sf"/>
</dbReference>
<evidence type="ECO:0000313" key="12">
    <source>
        <dbReference type="Proteomes" id="UP000222056"/>
    </source>
</evidence>
<keyword evidence="12" id="KW-1185">Reference proteome</keyword>